<keyword evidence="2" id="KW-1185">Reference proteome</keyword>
<dbReference type="Proteomes" id="UP000266723">
    <property type="component" value="Unassembled WGS sequence"/>
</dbReference>
<proteinExistence type="predicted"/>
<organism evidence="1 2">
    <name type="scientific">Brassica cretica</name>
    <name type="common">Mustard</name>
    <dbReference type="NCBI Taxonomy" id="69181"/>
    <lineage>
        <taxon>Eukaryota</taxon>
        <taxon>Viridiplantae</taxon>
        <taxon>Streptophyta</taxon>
        <taxon>Embryophyta</taxon>
        <taxon>Tracheophyta</taxon>
        <taxon>Spermatophyta</taxon>
        <taxon>Magnoliopsida</taxon>
        <taxon>eudicotyledons</taxon>
        <taxon>Gunneridae</taxon>
        <taxon>Pentapetalae</taxon>
        <taxon>rosids</taxon>
        <taxon>malvids</taxon>
        <taxon>Brassicales</taxon>
        <taxon>Brassicaceae</taxon>
        <taxon>Brassiceae</taxon>
        <taxon>Brassica</taxon>
    </lineage>
</organism>
<reference evidence="1 2" key="1">
    <citation type="journal article" date="2020" name="BMC Genomics">
        <title>Intraspecific diversification of the crop wild relative Brassica cretica Lam. using demographic model selection.</title>
        <authorList>
            <person name="Kioukis A."/>
            <person name="Michalopoulou V.A."/>
            <person name="Briers L."/>
            <person name="Pirintsos S."/>
            <person name="Studholme D.J."/>
            <person name="Pavlidis P."/>
            <person name="Sarris P.F."/>
        </authorList>
    </citation>
    <scope>NUCLEOTIDE SEQUENCE [LARGE SCALE GENOMIC DNA]</scope>
    <source>
        <strain evidence="2">cv. PFS-1207/04</strain>
    </source>
</reference>
<protein>
    <submittedName>
        <fullName evidence="1">Uncharacterized protein</fullName>
    </submittedName>
</protein>
<evidence type="ECO:0000313" key="1">
    <source>
        <dbReference type="EMBL" id="KAF3530495.1"/>
    </source>
</evidence>
<dbReference type="EMBL" id="QGKV02001507">
    <property type="protein sequence ID" value="KAF3530495.1"/>
    <property type="molecule type" value="Genomic_DNA"/>
</dbReference>
<evidence type="ECO:0000313" key="2">
    <source>
        <dbReference type="Proteomes" id="UP000266723"/>
    </source>
</evidence>
<accession>A0ABQ7BEW5</accession>
<gene>
    <name evidence="1" type="ORF">DY000_02041034</name>
</gene>
<name>A0ABQ7BEW5_BRACR</name>
<comment type="caution">
    <text evidence="1">The sequence shown here is derived from an EMBL/GenBank/DDBJ whole genome shotgun (WGS) entry which is preliminary data.</text>
</comment>
<sequence length="162" mass="18414">MLAPLHDSQQLDNNQFCTILRLPASIYEAETEPPDNPKVIIQHSNMDYVYKVADILGKEEFPQIENSHIRLQHTNDFIIRNRISTIQHTGRKGYEGAMSACVRHRDLLVRLSSSASSDLTVELVSVVGSHQRTRRRRLISPENLSVSSDSSDLITGYRSVWI</sequence>